<comment type="similarity">
    <text evidence="6 18">Belongs to the sugar phosphate cyclases superfamily. Dehydroquinate synthase family.</text>
</comment>
<comment type="pathway">
    <text evidence="5 18">Metabolic intermediate biosynthesis; chorismate biosynthesis; chorismate from D-erythrose 4-phosphate and phosphoenolpyruvate: step 2/7.</text>
</comment>
<dbReference type="GO" id="GO:0003856">
    <property type="term" value="F:3-dehydroquinate synthase activity"/>
    <property type="evidence" value="ECO:0007669"/>
    <property type="project" value="UniProtKB-EC"/>
</dbReference>
<keyword evidence="15 18" id="KW-0057">Aromatic amino acid biosynthesis</keyword>
<dbReference type="CDD" id="cd08195">
    <property type="entry name" value="DHQS"/>
    <property type="match status" value="1"/>
</dbReference>
<accession>A0ABV7EIS5</accession>
<dbReference type="Proteomes" id="UP001595462">
    <property type="component" value="Unassembled WGS sequence"/>
</dbReference>
<keyword evidence="11 18" id="KW-0479">Metal-binding</keyword>
<feature type="binding site" evidence="18">
    <location>
        <begin position="77"/>
        <end position="82"/>
    </location>
    <ligand>
        <name>NAD(+)</name>
        <dbReference type="ChEBI" id="CHEBI:57540"/>
    </ligand>
</feature>
<feature type="binding site" evidence="18">
    <location>
        <position position="190"/>
    </location>
    <ligand>
        <name>Zn(2+)</name>
        <dbReference type="ChEBI" id="CHEBI:29105"/>
    </ligand>
</feature>
<feature type="binding site" evidence="18">
    <location>
        <position position="270"/>
    </location>
    <ligand>
        <name>Zn(2+)</name>
        <dbReference type="ChEBI" id="CHEBI:29105"/>
    </ligand>
</feature>
<evidence type="ECO:0000256" key="17">
    <source>
        <dbReference type="ARBA" id="ARBA00023285"/>
    </source>
</evidence>
<feature type="domain" description="3-dehydroquinate synthase C-terminal" evidence="20">
    <location>
        <begin position="187"/>
        <end position="331"/>
    </location>
</feature>
<proteinExistence type="inferred from homology"/>
<feature type="binding site" evidence="18">
    <location>
        <position position="157"/>
    </location>
    <ligand>
        <name>NAD(+)</name>
        <dbReference type="ChEBI" id="CHEBI:57540"/>
    </ligand>
</feature>
<comment type="caution">
    <text evidence="18">Lacks conserved residue(s) required for the propagation of feature annotation.</text>
</comment>
<evidence type="ECO:0000259" key="20">
    <source>
        <dbReference type="Pfam" id="PF24621"/>
    </source>
</evidence>
<dbReference type="RefSeq" id="WP_380685862.1">
    <property type="nucleotide sequence ID" value="NZ_JBHRSS010000001.1"/>
</dbReference>
<feature type="binding site" evidence="18">
    <location>
        <position position="148"/>
    </location>
    <ligand>
        <name>NAD(+)</name>
        <dbReference type="ChEBI" id="CHEBI:57540"/>
    </ligand>
</feature>
<evidence type="ECO:0000313" key="22">
    <source>
        <dbReference type="Proteomes" id="UP001595462"/>
    </source>
</evidence>
<name>A0ABV7EIS5_9GAMM</name>
<protein>
    <recommendedName>
        <fullName evidence="8 18">3-dehydroquinate synthase</fullName>
        <shortName evidence="18">DHQS</shortName>
        <ecNumber evidence="7 18">4.2.3.4</ecNumber>
    </recommendedName>
</protein>
<dbReference type="InterPro" id="IPR030960">
    <property type="entry name" value="DHQS/DOIS_N"/>
</dbReference>
<evidence type="ECO:0000256" key="6">
    <source>
        <dbReference type="ARBA" id="ARBA00005412"/>
    </source>
</evidence>
<dbReference type="PIRSF" id="PIRSF001455">
    <property type="entry name" value="DHQ_synth"/>
    <property type="match status" value="1"/>
</dbReference>
<evidence type="ECO:0000313" key="21">
    <source>
        <dbReference type="EMBL" id="MFC3102623.1"/>
    </source>
</evidence>
<evidence type="ECO:0000256" key="4">
    <source>
        <dbReference type="ARBA" id="ARBA00004496"/>
    </source>
</evidence>
<dbReference type="InterPro" id="IPR050071">
    <property type="entry name" value="Dehydroquinate_synthase"/>
</dbReference>
<keyword evidence="17 18" id="KW-0170">Cobalt</keyword>
<gene>
    <name evidence="18 21" type="primary">aroB</name>
    <name evidence="21" type="ORF">ACFOSU_01825</name>
</gene>
<dbReference type="EC" id="4.2.3.4" evidence="7 18"/>
<evidence type="ECO:0000256" key="2">
    <source>
        <dbReference type="ARBA" id="ARBA00001911"/>
    </source>
</evidence>
<comment type="catalytic activity">
    <reaction evidence="1 18">
        <text>7-phospho-2-dehydro-3-deoxy-D-arabino-heptonate = 3-dehydroquinate + phosphate</text>
        <dbReference type="Rhea" id="RHEA:21968"/>
        <dbReference type="ChEBI" id="CHEBI:32364"/>
        <dbReference type="ChEBI" id="CHEBI:43474"/>
        <dbReference type="ChEBI" id="CHEBI:58394"/>
        <dbReference type="EC" id="4.2.3.4"/>
    </reaction>
</comment>
<dbReference type="SUPFAM" id="SSF56796">
    <property type="entry name" value="Dehydroquinate synthase-like"/>
    <property type="match status" value="1"/>
</dbReference>
<evidence type="ECO:0000256" key="14">
    <source>
        <dbReference type="ARBA" id="ARBA00023027"/>
    </source>
</evidence>
<evidence type="ECO:0000256" key="8">
    <source>
        <dbReference type="ARBA" id="ARBA00017684"/>
    </source>
</evidence>
<keyword evidence="16 18" id="KW-0456">Lyase</keyword>
<feature type="binding site" evidence="18">
    <location>
        <position position="253"/>
    </location>
    <ligand>
        <name>Zn(2+)</name>
        <dbReference type="ChEBI" id="CHEBI:29105"/>
    </ligand>
</feature>
<comment type="cofactor">
    <cofactor evidence="18">
        <name>Co(2+)</name>
        <dbReference type="ChEBI" id="CHEBI:48828"/>
    </cofactor>
    <cofactor evidence="18">
        <name>Zn(2+)</name>
        <dbReference type="ChEBI" id="CHEBI:29105"/>
    </cofactor>
    <text evidence="18">Binds 1 divalent metal cation per subunit. Can use either Co(2+) or Zn(2+).</text>
</comment>
<sequence>MTIDPVKQADLRVALGERSYDIAIGPGLLSRPDAYAGAIHGRRVLIVTNDTVGPLYQQTVADALAAAHDVDVLALPDGEAHKTLGTLNLIFDRLLEGNYGRDACIVALGGGVIGDIAGFAAASYQRGIDFVQLPTTLLAQVDSSVGGKTGVNHALGKNMIGAFHQPTRVLIDVDVLETLPPREFAAGMAEVIKYGLIRDSDFFDWLEANMEAINAREPALLIEIIRRSCANKAEVVVADERETGQRALLNLGHTFGHALEAELGYGTWLHGEAVAAGMCMAADTARRIGWLDGAQVERIERVIAAAHLPTAPPAELESTRIRALMARDKKVKAGELRLVLMHDIGAAVVTGAHGEALDATLNHYFGH</sequence>
<comment type="caution">
    <text evidence="21">The sequence shown here is derived from an EMBL/GenBank/DDBJ whole genome shotgun (WGS) entry which is preliminary data.</text>
</comment>
<organism evidence="21 22">
    <name type="scientific">Salinisphaera aquimarina</name>
    <dbReference type="NCBI Taxonomy" id="2094031"/>
    <lineage>
        <taxon>Bacteria</taxon>
        <taxon>Pseudomonadati</taxon>
        <taxon>Pseudomonadota</taxon>
        <taxon>Gammaproteobacteria</taxon>
        <taxon>Salinisphaerales</taxon>
        <taxon>Salinisphaeraceae</taxon>
        <taxon>Salinisphaera</taxon>
    </lineage>
</organism>
<evidence type="ECO:0000256" key="9">
    <source>
        <dbReference type="ARBA" id="ARBA00022490"/>
    </source>
</evidence>
<reference evidence="22" key="1">
    <citation type="journal article" date="2019" name="Int. J. Syst. Evol. Microbiol.">
        <title>The Global Catalogue of Microorganisms (GCM) 10K type strain sequencing project: providing services to taxonomists for standard genome sequencing and annotation.</title>
        <authorList>
            <consortium name="The Broad Institute Genomics Platform"/>
            <consortium name="The Broad Institute Genome Sequencing Center for Infectious Disease"/>
            <person name="Wu L."/>
            <person name="Ma J."/>
        </authorList>
    </citation>
    <scope>NUCLEOTIDE SEQUENCE [LARGE SCALE GENOMIC DNA]</scope>
    <source>
        <strain evidence="22">KCTC 52640</strain>
    </source>
</reference>
<dbReference type="InterPro" id="IPR016037">
    <property type="entry name" value="DHQ_synth_AroB"/>
</dbReference>
<feature type="binding site" evidence="18">
    <location>
        <begin position="135"/>
        <end position="136"/>
    </location>
    <ligand>
        <name>NAD(+)</name>
        <dbReference type="ChEBI" id="CHEBI:57540"/>
    </ligand>
</feature>
<dbReference type="NCBIfam" id="TIGR01357">
    <property type="entry name" value="aroB"/>
    <property type="match status" value="1"/>
</dbReference>
<feature type="domain" description="3-dehydroquinate synthase N-terminal" evidence="19">
    <location>
        <begin position="73"/>
        <end position="185"/>
    </location>
</feature>
<comment type="cofactor">
    <cofactor evidence="2 18">
        <name>NAD(+)</name>
        <dbReference type="ChEBI" id="CHEBI:57540"/>
    </cofactor>
</comment>
<evidence type="ECO:0000256" key="18">
    <source>
        <dbReference type="HAMAP-Rule" id="MF_00110"/>
    </source>
</evidence>
<comment type="function">
    <text evidence="3 18">Catalyzes the conversion of 3-deoxy-D-arabino-heptulosonate 7-phosphate (DAHP) to dehydroquinate (DHQ).</text>
</comment>
<evidence type="ECO:0000256" key="1">
    <source>
        <dbReference type="ARBA" id="ARBA00001393"/>
    </source>
</evidence>
<dbReference type="PANTHER" id="PTHR43622">
    <property type="entry name" value="3-DEHYDROQUINATE SYNTHASE"/>
    <property type="match status" value="1"/>
</dbReference>
<dbReference type="Pfam" id="PF01761">
    <property type="entry name" value="DHQ_synthase"/>
    <property type="match status" value="1"/>
</dbReference>
<dbReference type="Gene3D" id="3.40.50.1970">
    <property type="match status" value="1"/>
</dbReference>
<keyword evidence="22" id="KW-1185">Reference proteome</keyword>
<comment type="subcellular location">
    <subcellularLocation>
        <location evidence="4 18">Cytoplasm</location>
    </subcellularLocation>
</comment>
<dbReference type="EMBL" id="JBHRSS010000001">
    <property type="protein sequence ID" value="MFC3102623.1"/>
    <property type="molecule type" value="Genomic_DNA"/>
</dbReference>
<dbReference type="InterPro" id="IPR056179">
    <property type="entry name" value="DHQS_C"/>
</dbReference>
<keyword evidence="12 18" id="KW-0547">Nucleotide-binding</keyword>
<dbReference type="PANTHER" id="PTHR43622:SF7">
    <property type="entry name" value="3-DEHYDROQUINATE SYNTHASE, CHLOROPLASTIC"/>
    <property type="match status" value="1"/>
</dbReference>
<evidence type="ECO:0000256" key="10">
    <source>
        <dbReference type="ARBA" id="ARBA00022605"/>
    </source>
</evidence>
<evidence type="ECO:0000256" key="7">
    <source>
        <dbReference type="ARBA" id="ARBA00013031"/>
    </source>
</evidence>
<evidence type="ECO:0000259" key="19">
    <source>
        <dbReference type="Pfam" id="PF01761"/>
    </source>
</evidence>
<evidence type="ECO:0000256" key="16">
    <source>
        <dbReference type="ARBA" id="ARBA00023239"/>
    </source>
</evidence>
<dbReference type="Gene3D" id="1.20.1090.10">
    <property type="entry name" value="Dehydroquinate synthase-like - alpha domain"/>
    <property type="match status" value="1"/>
</dbReference>
<keyword evidence="14 18" id="KW-0520">NAD</keyword>
<evidence type="ECO:0000256" key="3">
    <source>
        <dbReference type="ARBA" id="ARBA00003485"/>
    </source>
</evidence>
<keyword evidence="13 18" id="KW-0862">Zinc</keyword>
<evidence type="ECO:0000256" key="13">
    <source>
        <dbReference type="ARBA" id="ARBA00022833"/>
    </source>
</evidence>
<dbReference type="Pfam" id="PF24621">
    <property type="entry name" value="DHQS_C"/>
    <property type="match status" value="1"/>
</dbReference>
<keyword evidence="10 18" id="KW-0028">Amino-acid biosynthesis</keyword>
<feature type="binding site" evidence="18">
    <location>
        <begin position="111"/>
        <end position="115"/>
    </location>
    <ligand>
        <name>NAD(+)</name>
        <dbReference type="ChEBI" id="CHEBI:57540"/>
    </ligand>
</feature>
<keyword evidence="9 18" id="KW-0963">Cytoplasm</keyword>
<evidence type="ECO:0000256" key="12">
    <source>
        <dbReference type="ARBA" id="ARBA00022741"/>
    </source>
</evidence>
<evidence type="ECO:0000256" key="11">
    <source>
        <dbReference type="ARBA" id="ARBA00022723"/>
    </source>
</evidence>
<evidence type="ECO:0000256" key="5">
    <source>
        <dbReference type="ARBA" id="ARBA00004661"/>
    </source>
</evidence>
<dbReference type="HAMAP" id="MF_00110">
    <property type="entry name" value="DHQ_synthase"/>
    <property type="match status" value="1"/>
</dbReference>
<evidence type="ECO:0000256" key="15">
    <source>
        <dbReference type="ARBA" id="ARBA00023141"/>
    </source>
</evidence>
<dbReference type="InterPro" id="IPR030963">
    <property type="entry name" value="DHQ_synth_fam"/>
</dbReference>